<organism evidence="2 3">
    <name type="scientific">Trifolium medium</name>
    <dbReference type="NCBI Taxonomy" id="97028"/>
    <lineage>
        <taxon>Eukaryota</taxon>
        <taxon>Viridiplantae</taxon>
        <taxon>Streptophyta</taxon>
        <taxon>Embryophyta</taxon>
        <taxon>Tracheophyta</taxon>
        <taxon>Spermatophyta</taxon>
        <taxon>Magnoliopsida</taxon>
        <taxon>eudicotyledons</taxon>
        <taxon>Gunneridae</taxon>
        <taxon>Pentapetalae</taxon>
        <taxon>rosids</taxon>
        <taxon>fabids</taxon>
        <taxon>Fabales</taxon>
        <taxon>Fabaceae</taxon>
        <taxon>Papilionoideae</taxon>
        <taxon>50 kb inversion clade</taxon>
        <taxon>NPAAA clade</taxon>
        <taxon>Hologalegina</taxon>
        <taxon>IRL clade</taxon>
        <taxon>Trifolieae</taxon>
        <taxon>Trifolium</taxon>
    </lineage>
</organism>
<evidence type="ECO:0000313" key="3">
    <source>
        <dbReference type="Proteomes" id="UP000265520"/>
    </source>
</evidence>
<protein>
    <submittedName>
        <fullName evidence="2">Uncharacterized protein</fullName>
    </submittedName>
</protein>
<name>A0A392THL3_9FABA</name>
<feature type="transmembrane region" description="Helical" evidence="1">
    <location>
        <begin position="6"/>
        <end position="37"/>
    </location>
</feature>
<keyword evidence="3" id="KW-1185">Reference proteome</keyword>
<accession>A0A392THL3</accession>
<dbReference type="AlphaFoldDB" id="A0A392THL3"/>
<dbReference type="Proteomes" id="UP000265520">
    <property type="component" value="Unassembled WGS sequence"/>
</dbReference>
<evidence type="ECO:0000313" key="2">
    <source>
        <dbReference type="EMBL" id="MCI60442.1"/>
    </source>
</evidence>
<sequence length="53" mass="5758">METDTMIIIIIIIPVYDACFLVLEGLLLGTTFAFVVGGELLLMIAGRATRITD</sequence>
<proteinExistence type="predicted"/>
<evidence type="ECO:0000256" key="1">
    <source>
        <dbReference type="SAM" id="Phobius"/>
    </source>
</evidence>
<keyword evidence="1" id="KW-0472">Membrane</keyword>
<keyword evidence="1" id="KW-1133">Transmembrane helix</keyword>
<dbReference type="EMBL" id="LXQA010581538">
    <property type="protein sequence ID" value="MCI60442.1"/>
    <property type="molecule type" value="Genomic_DNA"/>
</dbReference>
<keyword evidence="1" id="KW-0812">Transmembrane</keyword>
<comment type="caution">
    <text evidence="2">The sequence shown here is derived from an EMBL/GenBank/DDBJ whole genome shotgun (WGS) entry which is preliminary data.</text>
</comment>
<reference evidence="2 3" key="1">
    <citation type="journal article" date="2018" name="Front. Plant Sci.">
        <title>Red Clover (Trifolium pratense) and Zigzag Clover (T. medium) - A Picture of Genomic Similarities and Differences.</title>
        <authorList>
            <person name="Dluhosova J."/>
            <person name="Istvanek J."/>
            <person name="Nedelnik J."/>
            <person name="Repkova J."/>
        </authorList>
    </citation>
    <scope>NUCLEOTIDE SEQUENCE [LARGE SCALE GENOMIC DNA]</scope>
    <source>
        <strain evidence="3">cv. 10/8</strain>
        <tissue evidence="2">Leaf</tissue>
    </source>
</reference>